<dbReference type="EMBL" id="RIBY02001423">
    <property type="protein sequence ID" value="KAH9829073.1"/>
    <property type="molecule type" value="Genomic_DNA"/>
</dbReference>
<sequence>TSFHPQARQDTPPSIHHHHHHHHHPASSAKTPATMSASTPFDYQAIRNTISLYCLALDTKDFALLPQVFTADVEAIYPIRTATGVDALAGAIEKRLSPVSSHHTLGTQIIEIAPDGRAAKARTYFTGVHFGRGRWEGKAVTAWGTYVDDLVLVDGPAARNVLPGASGQWLIKRRECLWTKRLGEEGVMEGE</sequence>
<organism evidence="3 4">
    <name type="scientific">Teratosphaeria destructans</name>
    <dbReference type="NCBI Taxonomy" id="418781"/>
    <lineage>
        <taxon>Eukaryota</taxon>
        <taxon>Fungi</taxon>
        <taxon>Dikarya</taxon>
        <taxon>Ascomycota</taxon>
        <taxon>Pezizomycotina</taxon>
        <taxon>Dothideomycetes</taxon>
        <taxon>Dothideomycetidae</taxon>
        <taxon>Mycosphaerellales</taxon>
        <taxon>Teratosphaeriaceae</taxon>
        <taxon>Teratosphaeria</taxon>
    </lineage>
</organism>
<comment type="caution">
    <text evidence="3">The sequence shown here is derived from an EMBL/GenBank/DDBJ whole genome shotgun (WGS) entry which is preliminary data.</text>
</comment>
<protein>
    <submittedName>
        <fullName evidence="3">SnoaL-like domain</fullName>
    </submittedName>
</protein>
<feature type="compositionally biased region" description="Polar residues" evidence="1">
    <location>
        <begin position="1"/>
        <end position="12"/>
    </location>
</feature>
<dbReference type="InterPro" id="IPR032710">
    <property type="entry name" value="NTF2-like_dom_sf"/>
</dbReference>
<evidence type="ECO:0000313" key="4">
    <source>
        <dbReference type="Proteomes" id="UP001138500"/>
    </source>
</evidence>
<dbReference type="Pfam" id="PF13577">
    <property type="entry name" value="SnoaL_4"/>
    <property type="match status" value="1"/>
</dbReference>
<dbReference type="SUPFAM" id="SSF54427">
    <property type="entry name" value="NTF2-like"/>
    <property type="match status" value="1"/>
</dbReference>
<evidence type="ECO:0000256" key="1">
    <source>
        <dbReference type="SAM" id="MobiDB-lite"/>
    </source>
</evidence>
<dbReference type="AlphaFoldDB" id="A0A9W7SUB1"/>
<reference evidence="3 4" key="1">
    <citation type="journal article" date="2018" name="IMA Fungus">
        <title>IMA Genome-F 10: Nine draft genome sequences of Claviceps purpurea s.lat., including C. arundinis, C. humidiphila, and C. cf. spartinae, pseudomolecules for the pitch canker pathogen Fusarium circinatum, draft genome of Davidsoniella eucalypti, Grosmannia galeiformis, Quambalaria eucalypti, and Teratosphaeria destructans.</title>
        <authorList>
            <person name="Wingfield B.D."/>
            <person name="Liu M."/>
            <person name="Nguyen H.D."/>
            <person name="Lane F.A."/>
            <person name="Morgan S.W."/>
            <person name="De Vos L."/>
            <person name="Wilken P.M."/>
            <person name="Duong T.A."/>
            <person name="Aylward J."/>
            <person name="Coetzee M.P."/>
            <person name="Dadej K."/>
            <person name="De Beer Z.W."/>
            <person name="Findlay W."/>
            <person name="Havenga M."/>
            <person name="Kolarik M."/>
            <person name="Menzies J.G."/>
            <person name="Naidoo K."/>
            <person name="Pochopski O."/>
            <person name="Shoukouhi P."/>
            <person name="Santana Q.C."/>
            <person name="Seifert K.A."/>
            <person name="Soal N."/>
            <person name="Steenkamp E.T."/>
            <person name="Tatham C.T."/>
            <person name="van der Nest M.A."/>
            <person name="Wingfield M.J."/>
        </authorList>
    </citation>
    <scope>NUCLEOTIDE SEQUENCE [LARGE SCALE GENOMIC DNA]</scope>
    <source>
        <strain evidence="3">CMW44962</strain>
    </source>
</reference>
<dbReference type="OrthoDB" id="2148716at2759"/>
<feature type="compositionally biased region" description="Basic residues" evidence="1">
    <location>
        <begin position="15"/>
        <end position="25"/>
    </location>
</feature>
<dbReference type="InterPro" id="IPR037401">
    <property type="entry name" value="SnoaL-like"/>
</dbReference>
<dbReference type="Proteomes" id="UP001138500">
    <property type="component" value="Unassembled WGS sequence"/>
</dbReference>
<feature type="region of interest" description="Disordered" evidence="1">
    <location>
        <begin position="1"/>
        <end position="35"/>
    </location>
</feature>
<dbReference type="CDD" id="cd00531">
    <property type="entry name" value="NTF2_like"/>
    <property type="match status" value="1"/>
</dbReference>
<evidence type="ECO:0000313" key="3">
    <source>
        <dbReference type="EMBL" id="KAH9829073.1"/>
    </source>
</evidence>
<proteinExistence type="predicted"/>
<dbReference type="Gene3D" id="3.10.450.50">
    <property type="match status" value="1"/>
</dbReference>
<reference evidence="3 4" key="2">
    <citation type="journal article" date="2021" name="Curr. Genet.">
        <title>Genetic response to nitrogen starvation in the aggressive Eucalyptus foliar pathogen Teratosphaeria destructans.</title>
        <authorList>
            <person name="Havenga M."/>
            <person name="Wingfield B.D."/>
            <person name="Wingfield M.J."/>
            <person name="Dreyer L.L."/>
            <person name="Roets F."/>
            <person name="Aylward J."/>
        </authorList>
    </citation>
    <scope>NUCLEOTIDE SEQUENCE [LARGE SCALE GENOMIC DNA]</scope>
    <source>
        <strain evidence="3">CMW44962</strain>
    </source>
</reference>
<name>A0A9W7SUB1_9PEZI</name>
<feature type="domain" description="SnoaL-like" evidence="2">
    <location>
        <begin position="42"/>
        <end position="174"/>
    </location>
</feature>
<accession>A0A9W7SUB1</accession>
<keyword evidence="4" id="KW-1185">Reference proteome</keyword>
<gene>
    <name evidence="3" type="ORF">Tdes44962_MAKER09187</name>
</gene>
<evidence type="ECO:0000259" key="2">
    <source>
        <dbReference type="Pfam" id="PF13577"/>
    </source>
</evidence>
<feature type="non-terminal residue" evidence="3">
    <location>
        <position position="1"/>
    </location>
</feature>